<dbReference type="NCBIfam" id="TIGR02937">
    <property type="entry name" value="sigma70-ECF"/>
    <property type="match status" value="1"/>
</dbReference>
<dbReference type="GO" id="GO:0006352">
    <property type="term" value="P:DNA-templated transcription initiation"/>
    <property type="evidence" value="ECO:0007669"/>
    <property type="project" value="InterPro"/>
</dbReference>
<dbReference type="Gene3D" id="1.10.10.10">
    <property type="entry name" value="Winged helix-like DNA-binding domain superfamily/Winged helix DNA-binding domain"/>
    <property type="match status" value="1"/>
</dbReference>
<dbReference type="InterPro" id="IPR013325">
    <property type="entry name" value="RNA_pol_sigma_r2"/>
</dbReference>
<dbReference type="Gene3D" id="1.10.1740.10">
    <property type="match status" value="1"/>
</dbReference>
<dbReference type="SUPFAM" id="SSF88946">
    <property type="entry name" value="Sigma2 domain of RNA polymerase sigma factors"/>
    <property type="match status" value="1"/>
</dbReference>
<dbReference type="Proteomes" id="UP000501705">
    <property type="component" value="Chromosome"/>
</dbReference>
<evidence type="ECO:0000259" key="8">
    <source>
        <dbReference type="Pfam" id="PF04545"/>
    </source>
</evidence>
<evidence type="ECO:0000256" key="4">
    <source>
        <dbReference type="ARBA" id="ARBA00023125"/>
    </source>
</evidence>
<feature type="domain" description="RNA polymerase sigma-70 region 4" evidence="8">
    <location>
        <begin position="171"/>
        <end position="218"/>
    </location>
</feature>
<dbReference type="InterPro" id="IPR007630">
    <property type="entry name" value="RNA_pol_sigma70_r4"/>
</dbReference>
<evidence type="ECO:0000256" key="5">
    <source>
        <dbReference type="ARBA" id="ARBA00023163"/>
    </source>
</evidence>
<dbReference type="InterPro" id="IPR014284">
    <property type="entry name" value="RNA_pol_sigma-70_dom"/>
</dbReference>
<feature type="region of interest" description="Disordered" evidence="6">
    <location>
        <begin position="1"/>
        <end position="45"/>
    </location>
</feature>
<dbReference type="CDD" id="cd06171">
    <property type="entry name" value="Sigma70_r4"/>
    <property type="match status" value="1"/>
</dbReference>
<evidence type="ECO:0000256" key="2">
    <source>
        <dbReference type="ARBA" id="ARBA00023015"/>
    </source>
</evidence>
<keyword evidence="5" id="KW-0804">Transcription</keyword>
<keyword evidence="3" id="KW-0731">Sigma factor</keyword>
<protein>
    <submittedName>
        <fullName evidence="9">Sigma-70 family RNA polymerase sigma factor</fullName>
    </submittedName>
</protein>
<evidence type="ECO:0000313" key="9">
    <source>
        <dbReference type="EMBL" id="QIS05019.1"/>
    </source>
</evidence>
<gene>
    <name evidence="9" type="ORF">F5X71_24265</name>
</gene>
<keyword evidence="2" id="KW-0805">Transcription regulation</keyword>
<name>A0A6G9XVT2_NOCBR</name>
<accession>A0A6G9XVT2</accession>
<dbReference type="InterPro" id="IPR039425">
    <property type="entry name" value="RNA_pol_sigma-70-like"/>
</dbReference>
<evidence type="ECO:0000256" key="6">
    <source>
        <dbReference type="SAM" id="MobiDB-lite"/>
    </source>
</evidence>
<sequence length="229" mass="24282">MQAGDSAVGKPGSASAHRFGAVAPEGADEDAVRTPRSCPPPSAAARPAALGRELVGLLAATDAGDRAAFAEFYRRTGAQVYGLALRIMRGEAAAADLTQEVYLAVWSRAGEYDPRRSSPIGWLLTLTHHLAVQRVRDAAACEWNAAYPPGGRGQVAVTSVPEQTALDRADCLDTLTPTQRDALTLTYYRGRTYREAAGQLGQSLPVVRIRLRDGLHRLEKCSAGVGADG</sequence>
<comment type="similarity">
    <text evidence="1">Belongs to the sigma-70 factor family. ECF subfamily.</text>
</comment>
<dbReference type="PANTHER" id="PTHR43133:SF66">
    <property type="entry name" value="ECF RNA POLYMERASE SIGMA FACTOR SIGK"/>
    <property type="match status" value="1"/>
</dbReference>
<evidence type="ECO:0000259" key="7">
    <source>
        <dbReference type="Pfam" id="PF04542"/>
    </source>
</evidence>
<evidence type="ECO:0000256" key="3">
    <source>
        <dbReference type="ARBA" id="ARBA00023082"/>
    </source>
</evidence>
<dbReference type="PANTHER" id="PTHR43133">
    <property type="entry name" value="RNA POLYMERASE ECF-TYPE SIGMA FACTO"/>
    <property type="match status" value="1"/>
</dbReference>
<dbReference type="InterPro" id="IPR036388">
    <property type="entry name" value="WH-like_DNA-bd_sf"/>
</dbReference>
<organism evidence="9 10">
    <name type="scientific">Nocardia brasiliensis</name>
    <dbReference type="NCBI Taxonomy" id="37326"/>
    <lineage>
        <taxon>Bacteria</taxon>
        <taxon>Bacillati</taxon>
        <taxon>Actinomycetota</taxon>
        <taxon>Actinomycetes</taxon>
        <taxon>Mycobacteriales</taxon>
        <taxon>Nocardiaceae</taxon>
        <taxon>Nocardia</taxon>
    </lineage>
</organism>
<dbReference type="InterPro" id="IPR013324">
    <property type="entry name" value="RNA_pol_sigma_r3/r4-like"/>
</dbReference>
<dbReference type="SUPFAM" id="SSF88659">
    <property type="entry name" value="Sigma3 and sigma4 domains of RNA polymerase sigma factors"/>
    <property type="match status" value="1"/>
</dbReference>
<evidence type="ECO:0000256" key="1">
    <source>
        <dbReference type="ARBA" id="ARBA00010641"/>
    </source>
</evidence>
<dbReference type="GO" id="GO:0003677">
    <property type="term" value="F:DNA binding"/>
    <property type="evidence" value="ECO:0007669"/>
    <property type="project" value="UniProtKB-KW"/>
</dbReference>
<proteinExistence type="inferred from homology"/>
<dbReference type="AlphaFoldDB" id="A0A6G9XVT2"/>
<dbReference type="Pfam" id="PF04542">
    <property type="entry name" value="Sigma70_r2"/>
    <property type="match status" value="1"/>
</dbReference>
<dbReference type="EMBL" id="CP046171">
    <property type="protein sequence ID" value="QIS05019.1"/>
    <property type="molecule type" value="Genomic_DNA"/>
</dbReference>
<evidence type="ECO:0000313" key="10">
    <source>
        <dbReference type="Proteomes" id="UP000501705"/>
    </source>
</evidence>
<keyword evidence="4" id="KW-0238">DNA-binding</keyword>
<dbReference type="GO" id="GO:0016987">
    <property type="term" value="F:sigma factor activity"/>
    <property type="evidence" value="ECO:0007669"/>
    <property type="project" value="UniProtKB-KW"/>
</dbReference>
<reference evidence="9 10" key="1">
    <citation type="journal article" date="2019" name="ACS Chem. Biol.">
        <title>Identification and Mobilization of a Cryptic Antibiotic Biosynthesis Gene Locus from a Human-Pathogenic Nocardia Isolate.</title>
        <authorList>
            <person name="Herisse M."/>
            <person name="Ishida K."/>
            <person name="Porter J.L."/>
            <person name="Howden B."/>
            <person name="Hertweck C."/>
            <person name="Stinear T.P."/>
            <person name="Pidot S.J."/>
        </authorList>
    </citation>
    <scope>NUCLEOTIDE SEQUENCE [LARGE SCALE GENOMIC DNA]</scope>
    <source>
        <strain evidence="9 10">AUSMDU00024985</strain>
    </source>
</reference>
<feature type="domain" description="RNA polymerase sigma-70 region 2" evidence="7">
    <location>
        <begin position="72"/>
        <end position="139"/>
    </location>
</feature>
<dbReference type="Pfam" id="PF04545">
    <property type="entry name" value="Sigma70_r4"/>
    <property type="match status" value="1"/>
</dbReference>
<dbReference type="InterPro" id="IPR007627">
    <property type="entry name" value="RNA_pol_sigma70_r2"/>
</dbReference>